<sequence length="147" mass="15876">MKLVALLVCVSLIGVVSADIASRYLIVDLTVTDASYSVNWVSAEPVTLSVLETYTGELVFATILPPTANYAFDVIFEIVTMPAGASFSDVQFGLQVGSDPVIADWMTGLTATFGRIIPSGLTSINHDMILYVGYPGVWQFQLYMDVP</sequence>
<name>X1F207_9ZZZZ</name>
<organism evidence="1">
    <name type="scientific">marine sediment metagenome</name>
    <dbReference type="NCBI Taxonomy" id="412755"/>
    <lineage>
        <taxon>unclassified sequences</taxon>
        <taxon>metagenomes</taxon>
        <taxon>ecological metagenomes</taxon>
    </lineage>
</organism>
<reference evidence="1" key="1">
    <citation type="journal article" date="2014" name="Front. Microbiol.">
        <title>High frequency of phylogenetically diverse reductive dehalogenase-homologous genes in deep subseafloor sedimentary metagenomes.</title>
        <authorList>
            <person name="Kawai M."/>
            <person name="Futagami T."/>
            <person name="Toyoda A."/>
            <person name="Takaki Y."/>
            <person name="Nishi S."/>
            <person name="Hori S."/>
            <person name="Arai W."/>
            <person name="Tsubouchi T."/>
            <person name="Morono Y."/>
            <person name="Uchiyama I."/>
            <person name="Ito T."/>
            <person name="Fujiyama A."/>
            <person name="Inagaki F."/>
            <person name="Takami H."/>
        </authorList>
    </citation>
    <scope>NUCLEOTIDE SEQUENCE</scope>
    <source>
        <strain evidence="1">Expedition CK06-06</strain>
    </source>
</reference>
<dbReference type="EMBL" id="BART01030162">
    <property type="protein sequence ID" value="GAH14853.1"/>
    <property type="molecule type" value="Genomic_DNA"/>
</dbReference>
<accession>X1F207</accession>
<evidence type="ECO:0000313" key="1">
    <source>
        <dbReference type="EMBL" id="GAH14853.1"/>
    </source>
</evidence>
<protein>
    <submittedName>
        <fullName evidence="1">Uncharacterized protein</fullName>
    </submittedName>
</protein>
<gene>
    <name evidence="1" type="ORF">S01H4_52734</name>
</gene>
<proteinExistence type="predicted"/>
<comment type="caution">
    <text evidence="1">The sequence shown here is derived from an EMBL/GenBank/DDBJ whole genome shotgun (WGS) entry which is preliminary data.</text>
</comment>
<dbReference type="AlphaFoldDB" id="X1F207"/>